<dbReference type="EMBL" id="BDGG01000015">
    <property type="protein sequence ID" value="GAV07431.1"/>
    <property type="molecule type" value="Genomic_DNA"/>
</dbReference>
<organism evidence="2 3">
    <name type="scientific">Ramazzottius varieornatus</name>
    <name type="common">Water bear</name>
    <name type="synonym">Tardigrade</name>
    <dbReference type="NCBI Taxonomy" id="947166"/>
    <lineage>
        <taxon>Eukaryota</taxon>
        <taxon>Metazoa</taxon>
        <taxon>Ecdysozoa</taxon>
        <taxon>Tardigrada</taxon>
        <taxon>Eutardigrada</taxon>
        <taxon>Parachela</taxon>
        <taxon>Hypsibioidea</taxon>
        <taxon>Ramazzottiidae</taxon>
        <taxon>Ramazzottius</taxon>
    </lineage>
</organism>
<evidence type="ECO:0000256" key="1">
    <source>
        <dbReference type="SAM" id="Phobius"/>
    </source>
</evidence>
<comment type="caution">
    <text evidence="2">The sequence shown here is derived from an EMBL/GenBank/DDBJ whole genome shotgun (WGS) entry which is preliminary data.</text>
</comment>
<keyword evidence="1" id="KW-0812">Transmembrane</keyword>
<evidence type="ECO:0000313" key="2">
    <source>
        <dbReference type="EMBL" id="GAV07431.1"/>
    </source>
</evidence>
<keyword evidence="3" id="KW-1185">Reference proteome</keyword>
<gene>
    <name evidence="2" type="primary">RvY_17266</name>
    <name evidence="2" type="synonym">RvY_17266.1</name>
    <name evidence="2" type="ORF">RvY_17266-1</name>
</gene>
<keyword evidence="1" id="KW-0472">Membrane</keyword>
<dbReference type="Proteomes" id="UP000186922">
    <property type="component" value="Unassembled WGS sequence"/>
</dbReference>
<keyword evidence="1" id="KW-1133">Transmembrane helix</keyword>
<evidence type="ECO:0000313" key="3">
    <source>
        <dbReference type="Proteomes" id="UP000186922"/>
    </source>
</evidence>
<protein>
    <submittedName>
        <fullName evidence="2">Uncharacterized protein</fullName>
    </submittedName>
</protein>
<feature type="transmembrane region" description="Helical" evidence="1">
    <location>
        <begin position="36"/>
        <end position="59"/>
    </location>
</feature>
<accession>A0A1D1W1X3</accession>
<feature type="transmembrane region" description="Helical" evidence="1">
    <location>
        <begin position="101"/>
        <end position="122"/>
    </location>
</feature>
<sequence length="162" mass="17508">MLSDFSWMSSRCICHYRHFSHLVDITTDVPPNTSEVLLSCCALAVGVAHIFLGLLAMYMARLRSTLPSRKLLTLCVILNVGVALVSFVAWMIAILGVYGKAYVHGTYGILVGLIIFSYLAILNLPAMTIAGRAPMVSVTPSRPRAVSNVDSSATLTIFTNGD</sequence>
<dbReference type="AlphaFoldDB" id="A0A1D1W1X3"/>
<reference evidence="2 3" key="1">
    <citation type="journal article" date="2016" name="Nat. Commun.">
        <title>Extremotolerant tardigrade genome and improved radiotolerance of human cultured cells by tardigrade-unique protein.</title>
        <authorList>
            <person name="Hashimoto T."/>
            <person name="Horikawa D.D."/>
            <person name="Saito Y."/>
            <person name="Kuwahara H."/>
            <person name="Kozuka-Hata H."/>
            <person name="Shin-I T."/>
            <person name="Minakuchi Y."/>
            <person name="Ohishi K."/>
            <person name="Motoyama A."/>
            <person name="Aizu T."/>
            <person name="Enomoto A."/>
            <person name="Kondo K."/>
            <person name="Tanaka S."/>
            <person name="Hara Y."/>
            <person name="Koshikawa S."/>
            <person name="Sagara H."/>
            <person name="Miura T."/>
            <person name="Yokobori S."/>
            <person name="Miyagawa K."/>
            <person name="Suzuki Y."/>
            <person name="Kubo T."/>
            <person name="Oyama M."/>
            <person name="Kohara Y."/>
            <person name="Fujiyama A."/>
            <person name="Arakawa K."/>
            <person name="Katayama T."/>
            <person name="Toyoda A."/>
            <person name="Kunieda T."/>
        </authorList>
    </citation>
    <scope>NUCLEOTIDE SEQUENCE [LARGE SCALE GENOMIC DNA]</scope>
    <source>
        <strain evidence="2 3">YOKOZUNA-1</strain>
    </source>
</reference>
<name>A0A1D1W1X3_RAMVA</name>
<feature type="transmembrane region" description="Helical" evidence="1">
    <location>
        <begin position="71"/>
        <end position="95"/>
    </location>
</feature>
<proteinExistence type="predicted"/>